<dbReference type="RefSeq" id="XP_001585137.1">
    <property type="nucleotide sequence ID" value="XM_001585087.1"/>
</dbReference>
<evidence type="ECO:0000313" key="1">
    <source>
        <dbReference type="EMBL" id="EDN99137.1"/>
    </source>
</evidence>
<dbReference type="AlphaFoldDB" id="A7F8R6"/>
<sequence>MEELLGCRVNDPYGKRRILCVLRHNNTPKSKHPLDRIVYNDVFHRLRPRFSGEWLGQISRVLLTTSLIFGNPWSTKMLSCGSRKEPLELKHFVQDDEIMEEIKMKSNNANLHYHSMIYSQHWSGSWSGCGVTCQDHTDLQRYTLLHIDNKSA</sequence>
<dbReference type="InParanoid" id="A7F8R6"/>
<dbReference type="GeneID" id="5481107"/>
<dbReference type="KEGG" id="ssl:SS1G_13997"/>
<dbReference type="EMBL" id="CH476648">
    <property type="protein sequence ID" value="EDN99137.1"/>
    <property type="molecule type" value="Genomic_DNA"/>
</dbReference>
<name>A7F8R6_SCLS1</name>
<accession>A7F8R6</accession>
<reference evidence="2" key="1">
    <citation type="journal article" date="2011" name="PLoS Genet.">
        <title>Genomic analysis of the necrotrophic fungal pathogens Sclerotinia sclerotiorum and Botrytis cinerea.</title>
        <authorList>
            <person name="Amselem J."/>
            <person name="Cuomo C.A."/>
            <person name="van Kan J.A."/>
            <person name="Viaud M."/>
            <person name="Benito E.P."/>
            <person name="Couloux A."/>
            <person name="Coutinho P.M."/>
            <person name="de Vries R.P."/>
            <person name="Dyer P.S."/>
            <person name="Fillinger S."/>
            <person name="Fournier E."/>
            <person name="Gout L."/>
            <person name="Hahn M."/>
            <person name="Kohn L."/>
            <person name="Lapalu N."/>
            <person name="Plummer K.M."/>
            <person name="Pradier J.M."/>
            <person name="Quevillon E."/>
            <person name="Sharon A."/>
            <person name="Simon A."/>
            <person name="ten Have A."/>
            <person name="Tudzynski B."/>
            <person name="Tudzynski P."/>
            <person name="Wincker P."/>
            <person name="Andrew M."/>
            <person name="Anthouard V."/>
            <person name="Beever R.E."/>
            <person name="Beffa R."/>
            <person name="Benoit I."/>
            <person name="Bouzid O."/>
            <person name="Brault B."/>
            <person name="Chen Z."/>
            <person name="Choquer M."/>
            <person name="Collemare J."/>
            <person name="Cotton P."/>
            <person name="Danchin E.G."/>
            <person name="Da Silva C."/>
            <person name="Gautier A."/>
            <person name="Giraud C."/>
            <person name="Giraud T."/>
            <person name="Gonzalez C."/>
            <person name="Grossetete S."/>
            <person name="Guldener U."/>
            <person name="Henrissat B."/>
            <person name="Howlett B.J."/>
            <person name="Kodira C."/>
            <person name="Kretschmer M."/>
            <person name="Lappartient A."/>
            <person name="Leroch M."/>
            <person name="Levis C."/>
            <person name="Mauceli E."/>
            <person name="Neuveglise C."/>
            <person name="Oeser B."/>
            <person name="Pearson M."/>
            <person name="Poulain J."/>
            <person name="Poussereau N."/>
            <person name="Quesneville H."/>
            <person name="Rascle C."/>
            <person name="Schumacher J."/>
            <person name="Segurens B."/>
            <person name="Sexton A."/>
            <person name="Silva E."/>
            <person name="Sirven C."/>
            <person name="Soanes D.M."/>
            <person name="Talbot N.J."/>
            <person name="Templeton M."/>
            <person name="Yandava C."/>
            <person name="Yarden O."/>
            <person name="Zeng Q."/>
            <person name="Rollins J.A."/>
            <person name="Lebrun M.H."/>
            <person name="Dickman M."/>
        </authorList>
    </citation>
    <scope>NUCLEOTIDE SEQUENCE [LARGE SCALE GENOMIC DNA]</scope>
    <source>
        <strain evidence="2">ATCC 18683 / 1980 / Ss-1</strain>
    </source>
</reference>
<proteinExistence type="predicted"/>
<evidence type="ECO:0000313" key="2">
    <source>
        <dbReference type="Proteomes" id="UP000001312"/>
    </source>
</evidence>
<gene>
    <name evidence="1" type="ORF">SS1G_13997</name>
</gene>
<protein>
    <submittedName>
        <fullName evidence="1">Uncharacterized protein</fullName>
    </submittedName>
</protein>
<keyword evidence="2" id="KW-1185">Reference proteome</keyword>
<dbReference type="Proteomes" id="UP000001312">
    <property type="component" value="Unassembled WGS sequence"/>
</dbReference>
<organism evidence="1 2">
    <name type="scientific">Sclerotinia sclerotiorum (strain ATCC 18683 / 1980 / Ss-1)</name>
    <name type="common">White mold</name>
    <name type="synonym">Whetzelinia sclerotiorum</name>
    <dbReference type="NCBI Taxonomy" id="665079"/>
    <lineage>
        <taxon>Eukaryota</taxon>
        <taxon>Fungi</taxon>
        <taxon>Dikarya</taxon>
        <taxon>Ascomycota</taxon>
        <taxon>Pezizomycotina</taxon>
        <taxon>Leotiomycetes</taxon>
        <taxon>Helotiales</taxon>
        <taxon>Sclerotiniaceae</taxon>
        <taxon>Sclerotinia</taxon>
    </lineage>
</organism>